<evidence type="ECO:0000256" key="4">
    <source>
        <dbReference type="ARBA" id="ARBA00022833"/>
    </source>
</evidence>
<evidence type="ECO:0000256" key="5">
    <source>
        <dbReference type="ARBA" id="ARBA00023015"/>
    </source>
</evidence>
<dbReference type="AlphaFoldDB" id="A0AAV9UDM4"/>
<keyword evidence="12" id="KW-1185">Reference proteome</keyword>
<keyword evidence="5" id="KW-0805">Transcription regulation</keyword>
<dbReference type="InterPro" id="IPR051061">
    <property type="entry name" value="Zinc_finger_trans_reg"/>
</dbReference>
<evidence type="ECO:0000256" key="3">
    <source>
        <dbReference type="ARBA" id="ARBA00022771"/>
    </source>
</evidence>
<organism evidence="11 12">
    <name type="scientific">Orbilia blumenaviensis</name>
    <dbReference type="NCBI Taxonomy" id="1796055"/>
    <lineage>
        <taxon>Eukaryota</taxon>
        <taxon>Fungi</taxon>
        <taxon>Dikarya</taxon>
        <taxon>Ascomycota</taxon>
        <taxon>Pezizomycotina</taxon>
        <taxon>Orbiliomycetes</taxon>
        <taxon>Orbiliales</taxon>
        <taxon>Orbiliaceae</taxon>
        <taxon>Orbilia</taxon>
    </lineage>
</organism>
<dbReference type="Proteomes" id="UP001373714">
    <property type="component" value="Unassembled WGS sequence"/>
</dbReference>
<feature type="region of interest" description="Disordered" evidence="9">
    <location>
        <begin position="182"/>
        <end position="234"/>
    </location>
</feature>
<evidence type="ECO:0000313" key="12">
    <source>
        <dbReference type="Proteomes" id="UP001373714"/>
    </source>
</evidence>
<protein>
    <recommendedName>
        <fullName evidence="10">C2H2-type domain-containing protein</fullName>
    </recommendedName>
</protein>
<dbReference type="EMBL" id="JAVHNS010000011">
    <property type="protein sequence ID" value="KAK6340060.1"/>
    <property type="molecule type" value="Genomic_DNA"/>
</dbReference>
<evidence type="ECO:0000256" key="6">
    <source>
        <dbReference type="ARBA" id="ARBA00023163"/>
    </source>
</evidence>
<feature type="compositionally biased region" description="Low complexity" evidence="9">
    <location>
        <begin position="452"/>
        <end position="466"/>
    </location>
</feature>
<comment type="subcellular location">
    <subcellularLocation>
        <location evidence="1">Nucleus</location>
    </subcellularLocation>
</comment>
<dbReference type="InterPro" id="IPR036236">
    <property type="entry name" value="Znf_C2H2_sf"/>
</dbReference>
<dbReference type="GO" id="GO:0006357">
    <property type="term" value="P:regulation of transcription by RNA polymerase II"/>
    <property type="evidence" value="ECO:0007669"/>
    <property type="project" value="TreeGrafter"/>
</dbReference>
<keyword evidence="7" id="KW-0539">Nucleus</keyword>
<evidence type="ECO:0000256" key="9">
    <source>
        <dbReference type="SAM" id="MobiDB-lite"/>
    </source>
</evidence>
<sequence>MGTVKPTQQENQVVDLSSDAHLWYMPTGADSPQWLYDHLFPMESESFQQMQQQRTIFNNNYPWYGIDFDIGNLKAMQEPPLQQQASTWGGSDSPSPNSRNYILSDSRDSSPCVSTNAPSESDVHRINMGDNRQGFRDEFKALPLHEQRLRLDSEVDMSRRNELAEILLANVTRIGAAVFEDPDTTEASTDVSKLEEARPRGGQGVQKEQNHSNDREQPRDQEADAGKRASKRGVLPAEEMPFSCNLCGVGCRDKTSLRKHMYVHQPRRYFCDFEGCKIGFHTKRDLRRHTDTKHRKLTTGVIGSRVRRKSFICKIDKCERGRAKPFSRRDNARQHVVGVHGIKNTLGEAEKVIEEIDIDIDGDTIAEVAEESNPSTAQRAEPKQPPEASIKPTATDRAPCSGHKAARSKESEDVLAEFTNLQEGRQEGRQDNSVTKSNSSGQTMPATRKKPSASGPANAGAPAESGLPSAQTESDEQSKVLQQQQPTTPYPLDFSSSGLSSSLLALSQPDASGADIDRAMDIWEQMAKAQANGTAPPIDPSSLFDIDMSFAKMTL</sequence>
<evidence type="ECO:0000256" key="7">
    <source>
        <dbReference type="ARBA" id="ARBA00023242"/>
    </source>
</evidence>
<evidence type="ECO:0000256" key="1">
    <source>
        <dbReference type="ARBA" id="ARBA00004123"/>
    </source>
</evidence>
<feature type="compositionally biased region" description="Polar residues" evidence="9">
    <location>
        <begin position="431"/>
        <end position="445"/>
    </location>
</feature>
<keyword evidence="4" id="KW-0862">Zinc</keyword>
<keyword evidence="3 8" id="KW-0863">Zinc-finger</keyword>
<keyword evidence="2" id="KW-0479">Metal-binding</keyword>
<feature type="region of interest" description="Disordered" evidence="9">
    <location>
        <begin position="80"/>
        <end position="127"/>
    </location>
</feature>
<proteinExistence type="predicted"/>
<dbReference type="SUPFAM" id="SSF57667">
    <property type="entry name" value="beta-beta-alpha zinc fingers"/>
    <property type="match status" value="1"/>
</dbReference>
<dbReference type="GO" id="GO:0005634">
    <property type="term" value="C:nucleus"/>
    <property type="evidence" value="ECO:0007669"/>
    <property type="project" value="UniProtKB-SubCell"/>
</dbReference>
<dbReference type="PANTHER" id="PTHR46179:SF13">
    <property type="entry name" value="C2H2-TYPE DOMAIN-CONTAINING PROTEIN"/>
    <property type="match status" value="1"/>
</dbReference>
<feature type="region of interest" description="Disordered" evidence="9">
    <location>
        <begin position="370"/>
        <end position="499"/>
    </location>
</feature>
<dbReference type="SMART" id="SM00355">
    <property type="entry name" value="ZnF_C2H2"/>
    <property type="match status" value="3"/>
</dbReference>
<feature type="domain" description="C2H2-type" evidence="10">
    <location>
        <begin position="242"/>
        <end position="269"/>
    </location>
</feature>
<evidence type="ECO:0000256" key="2">
    <source>
        <dbReference type="ARBA" id="ARBA00022723"/>
    </source>
</evidence>
<gene>
    <name evidence="11" type="ORF">TWF730_001833</name>
</gene>
<dbReference type="PANTHER" id="PTHR46179">
    <property type="entry name" value="ZINC FINGER PROTEIN"/>
    <property type="match status" value="1"/>
</dbReference>
<feature type="compositionally biased region" description="Polar residues" evidence="9">
    <location>
        <begin position="80"/>
        <end position="119"/>
    </location>
</feature>
<dbReference type="PROSITE" id="PS00028">
    <property type="entry name" value="ZINC_FINGER_C2H2_1"/>
    <property type="match status" value="2"/>
</dbReference>
<evidence type="ECO:0000259" key="10">
    <source>
        <dbReference type="PROSITE" id="PS50157"/>
    </source>
</evidence>
<keyword evidence="6" id="KW-0804">Transcription</keyword>
<comment type="caution">
    <text evidence="11">The sequence shown here is derived from an EMBL/GenBank/DDBJ whole genome shotgun (WGS) entry which is preliminary data.</text>
</comment>
<evidence type="ECO:0000313" key="11">
    <source>
        <dbReference type="EMBL" id="KAK6340060.1"/>
    </source>
</evidence>
<reference evidence="11 12" key="1">
    <citation type="submission" date="2019-10" db="EMBL/GenBank/DDBJ databases">
        <authorList>
            <person name="Palmer J.M."/>
        </authorList>
    </citation>
    <scope>NUCLEOTIDE SEQUENCE [LARGE SCALE GENOMIC DNA]</scope>
    <source>
        <strain evidence="11 12">TWF730</strain>
    </source>
</reference>
<dbReference type="PROSITE" id="PS50157">
    <property type="entry name" value="ZINC_FINGER_C2H2_2"/>
    <property type="match status" value="1"/>
</dbReference>
<feature type="compositionally biased region" description="Basic and acidic residues" evidence="9">
    <location>
        <begin position="208"/>
        <end position="227"/>
    </location>
</feature>
<evidence type="ECO:0000256" key="8">
    <source>
        <dbReference type="PROSITE-ProRule" id="PRU00042"/>
    </source>
</evidence>
<name>A0AAV9UDM4_9PEZI</name>
<accession>A0AAV9UDM4</accession>
<dbReference type="InterPro" id="IPR013087">
    <property type="entry name" value="Znf_C2H2_type"/>
</dbReference>
<dbReference type="GO" id="GO:0008270">
    <property type="term" value="F:zinc ion binding"/>
    <property type="evidence" value="ECO:0007669"/>
    <property type="project" value="UniProtKB-KW"/>
</dbReference>
<dbReference type="Gene3D" id="3.30.160.60">
    <property type="entry name" value="Classic Zinc Finger"/>
    <property type="match status" value="2"/>
</dbReference>